<proteinExistence type="predicted"/>
<dbReference type="PANTHER" id="PTHR46481:SF10">
    <property type="entry name" value="ZINC FINGER BED DOMAIN-CONTAINING PROTEIN 39"/>
    <property type="match status" value="1"/>
</dbReference>
<sequence length="229" mass="25865">KNGVENLQQKLSKVKSVCITIDHWRSSANESYIGVTAHYIDDQFEMCSSLLQCSLFEGSHTATAIADELRMILDHWNLTQKTLITITDNASNVTSAIEKVLVWKHYGCFAHKLNLVVNSALDIPIVANVVKKIKVVVSHFKRSSQATEKLLKMQIQLGSNSKLPLRLLQDVVTRWNSTFLLIARFRQLQEAVRSTVANLDILSAPNLQMLSEDEWKIAAEMCILLEPFE</sequence>
<keyword evidence="3" id="KW-0863">Zinc-finger</keyword>
<dbReference type="InterPro" id="IPR052035">
    <property type="entry name" value="ZnF_BED_domain_contain"/>
</dbReference>
<evidence type="ECO:0000313" key="7">
    <source>
        <dbReference type="Proteomes" id="UP001162156"/>
    </source>
</evidence>
<accession>A0AAV8ZP92</accession>
<dbReference type="InterPro" id="IPR012337">
    <property type="entry name" value="RNaseH-like_sf"/>
</dbReference>
<dbReference type="GO" id="GO:0008270">
    <property type="term" value="F:zinc ion binding"/>
    <property type="evidence" value="ECO:0007669"/>
    <property type="project" value="UniProtKB-KW"/>
</dbReference>
<dbReference type="PANTHER" id="PTHR46481">
    <property type="entry name" value="ZINC FINGER BED DOMAIN-CONTAINING PROTEIN 4"/>
    <property type="match status" value="1"/>
</dbReference>
<keyword evidence="2" id="KW-0479">Metal-binding</keyword>
<evidence type="ECO:0000256" key="4">
    <source>
        <dbReference type="ARBA" id="ARBA00022833"/>
    </source>
</evidence>
<evidence type="ECO:0000256" key="5">
    <source>
        <dbReference type="ARBA" id="ARBA00023242"/>
    </source>
</evidence>
<dbReference type="Proteomes" id="UP001162156">
    <property type="component" value="Unassembled WGS sequence"/>
</dbReference>
<keyword evidence="4" id="KW-0862">Zinc</keyword>
<evidence type="ECO:0000256" key="1">
    <source>
        <dbReference type="ARBA" id="ARBA00004123"/>
    </source>
</evidence>
<dbReference type="AlphaFoldDB" id="A0AAV8ZP92"/>
<evidence type="ECO:0000313" key="6">
    <source>
        <dbReference type="EMBL" id="KAJ8967582.1"/>
    </source>
</evidence>
<evidence type="ECO:0000256" key="3">
    <source>
        <dbReference type="ARBA" id="ARBA00022771"/>
    </source>
</evidence>
<dbReference type="SUPFAM" id="SSF53098">
    <property type="entry name" value="Ribonuclease H-like"/>
    <property type="match status" value="1"/>
</dbReference>
<keyword evidence="7" id="KW-1185">Reference proteome</keyword>
<comment type="subcellular location">
    <subcellularLocation>
        <location evidence="1">Nucleus</location>
    </subcellularLocation>
</comment>
<keyword evidence="5" id="KW-0539">Nucleus</keyword>
<name>A0AAV8ZP92_9CUCU</name>
<dbReference type="EMBL" id="JANEYF010000848">
    <property type="protein sequence ID" value="KAJ8967582.1"/>
    <property type="molecule type" value="Genomic_DNA"/>
</dbReference>
<comment type="caution">
    <text evidence="6">The sequence shown here is derived from an EMBL/GenBank/DDBJ whole genome shotgun (WGS) entry which is preliminary data.</text>
</comment>
<organism evidence="6 7">
    <name type="scientific">Rhamnusium bicolor</name>
    <dbReference type="NCBI Taxonomy" id="1586634"/>
    <lineage>
        <taxon>Eukaryota</taxon>
        <taxon>Metazoa</taxon>
        <taxon>Ecdysozoa</taxon>
        <taxon>Arthropoda</taxon>
        <taxon>Hexapoda</taxon>
        <taxon>Insecta</taxon>
        <taxon>Pterygota</taxon>
        <taxon>Neoptera</taxon>
        <taxon>Endopterygota</taxon>
        <taxon>Coleoptera</taxon>
        <taxon>Polyphaga</taxon>
        <taxon>Cucujiformia</taxon>
        <taxon>Chrysomeloidea</taxon>
        <taxon>Cerambycidae</taxon>
        <taxon>Lepturinae</taxon>
        <taxon>Rhagiini</taxon>
        <taxon>Rhamnusium</taxon>
    </lineage>
</organism>
<feature type="non-terminal residue" evidence="6">
    <location>
        <position position="1"/>
    </location>
</feature>
<dbReference type="GO" id="GO:0005634">
    <property type="term" value="C:nucleus"/>
    <property type="evidence" value="ECO:0007669"/>
    <property type="project" value="UniProtKB-SubCell"/>
</dbReference>
<reference evidence="6" key="1">
    <citation type="journal article" date="2023" name="Insect Mol. Biol.">
        <title>Genome sequencing provides insights into the evolution of gene families encoding plant cell wall-degrading enzymes in longhorned beetles.</title>
        <authorList>
            <person name="Shin N.R."/>
            <person name="Okamura Y."/>
            <person name="Kirsch R."/>
            <person name="Pauchet Y."/>
        </authorList>
    </citation>
    <scope>NUCLEOTIDE SEQUENCE</scope>
    <source>
        <strain evidence="6">RBIC_L_NR</strain>
    </source>
</reference>
<evidence type="ECO:0000256" key="2">
    <source>
        <dbReference type="ARBA" id="ARBA00022723"/>
    </source>
</evidence>
<protein>
    <submittedName>
        <fullName evidence="6">Uncharacterized protein</fullName>
    </submittedName>
</protein>
<gene>
    <name evidence="6" type="ORF">NQ314_002767</name>
</gene>